<sequence length="616" mass="69897">MALQLLEMRLDDIIFRMGMSSIIPQARRLVTLLGPPELHNPTPSPTPLPQPQTTAAAVPSDPFMDAMVTNFNKANYSPPMGFTENSSPTYLSSGNPCLDFFFHVVPDSPPDSIREMLGVAWPQDPLTTLKLICNLRGVGGTGKSDREGFYTSALWLHDHHPKTLACNLDSFVEFGYFKDLLEILYRMLEGSTIRQIQKREHSRWILRKKFHKRSATASTSSSEEKRLAMAKKVLERYSGDPDFRFLHERVSDLFAGCLKADMEFMKSNETRKIGLAAKWCPSLYSSFDNSTLLCIEEAHYAYRVRDRLRKEVLVPLRKLLELPEVYIGANRWDSIPYKRVASVAMKLYKDLFLKHDNERFSQYLKDVKSGKSTIAAGALLPHEIIASLEDKGGEEVAELQWERMVSDLLHMGKLRNCMAICDVSGSMYGTPMEVSVALGVLVSDLSEEPWKGKLITFSESPQLQSVKGETLKSKTRFVRRMPWGMNTDFRKVFDLILKVAEEGKLKPEQMIKRLFVFSDMEFDQASTSPWETDYQVIMKKFTEKGYGEAIPQIVFWNLRHSRATPVPATEKGVALVSGFSKNLLKLFLNHDGDIDPEAFMEAAISGKQYKNLVVLD</sequence>
<keyword evidence="5" id="KW-1185">Reference proteome</keyword>
<dbReference type="SUPFAM" id="SSF53300">
    <property type="entry name" value="vWA-like"/>
    <property type="match status" value="1"/>
</dbReference>
<accession>A0ABR2CA99</accession>
<dbReference type="InterPro" id="IPR011205">
    <property type="entry name" value="UCP015417_vWA"/>
</dbReference>
<evidence type="ECO:0000256" key="1">
    <source>
        <dbReference type="SAM" id="MobiDB-lite"/>
    </source>
</evidence>
<dbReference type="PANTHER" id="PTHR31373:SF17">
    <property type="entry name" value="OS06G0652100 PROTEIN"/>
    <property type="match status" value="1"/>
</dbReference>
<evidence type="ECO:0000259" key="2">
    <source>
        <dbReference type="Pfam" id="PF11443"/>
    </source>
</evidence>
<name>A0ABR2CA99_9ROSI</name>
<dbReference type="Pfam" id="PF25043">
    <property type="entry name" value="DUF7788"/>
    <property type="match status" value="1"/>
</dbReference>
<evidence type="ECO:0000313" key="4">
    <source>
        <dbReference type="EMBL" id="KAK8516332.1"/>
    </source>
</evidence>
<dbReference type="Pfam" id="PF11443">
    <property type="entry name" value="DUF2828"/>
    <property type="match status" value="1"/>
</dbReference>
<comment type="caution">
    <text evidence="4">The sequence shown here is derived from an EMBL/GenBank/DDBJ whole genome shotgun (WGS) entry which is preliminary data.</text>
</comment>
<proteinExistence type="predicted"/>
<dbReference type="InterPro" id="IPR058580">
    <property type="entry name" value="DUF2828"/>
</dbReference>
<protein>
    <submittedName>
        <fullName evidence="4">Uncharacterized protein</fullName>
    </submittedName>
</protein>
<dbReference type="InterPro" id="IPR056690">
    <property type="entry name" value="DUF7788"/>
</dbReference>
<reference evidence="4 5" key="1">
    <citation type="journal article" date="2024" name="G3 (Bethesda)">
        <title>Genome assembly of Hibiscus sabdariffa L. provides insights into metabolisms of medicinal natural products.</title>
        <authorList>
            <person name="Kim T."/>
        </authorList>
    </citation>
    <scope>NUCLEOTIDE SEQUENCE [LARGE SCALE GENOMIC DNA]</scope>
    <source>
        <strain evidence="4">TK-2024</strain>
        <tissue evidence="4">Old leaves</tissue>
    </source>
</reference>
<organism evidence="4 5">
    <name type="scientific">Hibiscus sabdariffa</name>
    <name type="common">roselle</name>
    <dbReference type="NCBI Taxonomy" id="183260"/>
    <lineage>
        <taxon>Eukaryota</taxon>
        <taxon>Viridiplantae</taxon>
        <taxon>Streptophyta</taxon>
        <taxon>Embryophyta</taxon>
        <taxon>Tracheophyta</taxon>
        <taxon>Spermatophyta</taxon>
        <taxon>Magnoliopsida</taxon>
        <taxon>eudicotyledons</taxon>
        <taxon>Gunneridae</taxon>
        <taxon>Pentapetalae</taxon>
        <taxon>rosids</taxon>
        <taxon>malvids</taxon>
        <taxon>Malvales</taxon>
        <taxon>Malvaceae</taxon>
        <taxon>Malvoideae</taxon>
        <taxon>Hibiscus</taxon>
    </lineage>
</organism>
<feature type="domain" description="DUF7788" evidence="3">
    <location>
        <begin position="416"/>
        <end position="597"/>
    </location>
</feature>
<dbReference type="Gene3D" id="3.40.50.410">
    <property type="entry name" value="von Willebrand factor, type A domain"/>
    <property type="match status" value="1"/>
</dbReference>
<dbReference type="EMBL" id="JBBPBM010000059">
    <property type="protein sequence ID" value="KAK8516332.1"/>
    <property type="molecule type" value="Genomic_DNA"/>
</dbReference>
<feature type="domain" description="DUF2828" evidence="2">
    <location>
        <begin position="83"/>
        <end position="414"/>
    </location>
</feature>
<dbReference type="PANTHER" id="PTHR31373">
    <property type="entry name" value="OS06G0652100 PROTEIN"/>
    <property type="match status" value="1"/>
</dbReference>
<dbReference type="SUPFAM" id="SSF55174">
    <property type="entry name" value="Alpha-L RNA-binding motif"/>
    <property type="match status" value="1"/>
</dbReference>
<dbReference type="PIRSF" id="PIRSF015417">
    <property type="entry name" value="T31B5_30_vWA"/>
    <property type="match status" value="1"/>
</dbReference>
<gene>
    <name evidence="4" type="ORF">V6N12_068940</name>
</gene>
<feature type="region of interest" description="Disordered" evidence="1">
    <location>
        <begin position="34"/>
        <end position="56"/>
    </location>
</feature>
<dbReference type="InterPro" id="IPR036465">
    <property type="entry name" value="vWFA_dom_sf"/>
</dbReference>
<evidence type="ECO:0000313" key="5">
    <source>
        <dbReference type="Proteomes" id="UP001472677"/>
    </source>
</evidence>
<evidence type="ECO:0000259" key="3">
    <source>
        <dbReference type="Pfam" id="PF25043"/>
    </source>
</evidence>
<dbReference type="Proteomes" id="UP001472677">
    <property type="component" value="Unassembled WGS sequence"/>
</dbReference>